<comment type="caution">
    <text evidence="7">Lacks conserved residue(s) required for the propagation of feature annotation.</text>
</comment>
<dbReference type="PANTHER" id="PTHR43775">
    <property type="entry name" value="FATTY ACID SYNTHASE"/>
    <property type="match status" value="1"/>
</dbReference>
<reference evidence="11 12" key="1">
    <citation type="submission" date="2017-09" db="EMBL/GenBank/DDBJ databases">
        <authorList>
            <person name="Lee N."/>
            <person name="Cho B.-K."/>
        </authorList>
    </citation>
    <scope>NUCLEOTIDE SEQUENCE [LARGE SCALE GENOMIC DNA]</scope>
    <source>
        <strain evidence="11 12">ATCC 12853</strain>
    </source>
</reference>
<dbReference type="InterPro" id="IPR036299">
    <property type="entry name" value="Polyketide_synth_docking_sf"/>
</dbReference>
<dbReference type="FunFam" id="3.40.47.10:FF:000019">
    <property type="entry name" value="Polyketide synthase type I"/>
    <property type="match status" value="1"/>
</dbReference>
<dbReference type="InterPro" id="IPR042104">
    <property type="entry name" value="PKS_dehydratase_sf"/>
</dbReference>
<dbReference type="SUPFAM" id="SSF52151">
    <property type="entry name" value="FabD/lysophospholipase-like"/>
    <property type="match status" value="1"/>
</dbReference>
<dbReference type="Pfam" id="PF00109">
    <property type="entry name" value="ketoacyl-synt"/>
    <property type="match status" value="1"/>
</dbReference>
<dbReference type="Pfam" id="PF16197">
    <property type="entry name" value="KAsynt_C_assoc"/>
    <property type="match status" value="1"/>
</dbReference>
<evidence type="ECO:0000256" key="1">
    <source>
        <dbReference type="ARBA" id="ARBA00001957"/>
    </source>
</evidence>
<organism evidence="11 12">
    <name type="scientific">Streptomyces kanamyceticus</name>
    <dbReference type="NCBI Taxonomy" id="1967"/>
    <lineage>
        <taxon>Bacteria</taxon>
        <taxon>Bacillati</taxon>
        <taxon>Actinomycetota</taxon>
        <taxon>Actinomycetes</taxon>
        <taxon>Kitasatosporales</taxon>
        <taxon>Streptomycetaceae</taxon>
        <taxon>Streptomyces</taxon>
    </lineage>
</organism>
<feature type="domain" description="Ketosynthase family 3 (KS3)" evidence="9">
    <location>
        <begin position="45"/>
        <end position="472"/>
    </location>
</feature>
<gene>
    <name evidence="11" type="ORF">CP970_36785</name>
</gene>
<dbReference type="Pfam" id="PF21089">
    <property type="entry name" value="PKS_DH_N"/>
    <property type="match status" value="1"/>
</dbReference>
<dbReference type="CDD" id="cd00833">
    <property type="entry name" value="PKS"/>
    <property type="match status" value="1"/>
</dbReference>
<protein>
    <submittedName>
        <fullName evidence="11">Acyltransferase domain-containing protein</fullName>
    </submittedName>
</protein>
<comment type="cofactor">
    <cofactor evidence="1">
        <name>pantetheine 4'-phosphate</name>
        <dbReference type="ChEBI" id="CHEBI:47942"/>
    </cofactor>
</comment>
<dbReference type="InterPro" id="IPR014030">
    <property type="entry name" value="Ketoacyl_synth_N"/>
</dbReference>
<comment type="pathway">
    <text evidence="2">Antibiotic biosynthesis.</text>
</comment>
<evidence type="ECO:0000256" key="8">
    <source>
        <dbReference type="SAM" id="MobiDB-lite"/>
    </source>
</evidence>
<dbReference type="Gene3D" id="3.40.47.10">
    <property type="match status" value="1"/>
</dbReference>
<evidence type="ECO:0000313" key="11">
    <source>
        <dbReference type="EMBL" id="QEU95749.1"/>
    </source>
</evidence>
<dbReference type="InterPro" id="IPR016039">
    <property type="entry name" value="Thiolase-like"/>
</dbReference>
<dbReference type="Proteomes" id="UP000325529">
    <property type="component" value="Chromosome"/>
</dbReference>
<dbReference type="InterPro" id="IPR015083">
    <property type="entry name" value="NorB/c/GfsB-D-like_docking"/>
</dbReference>
<dbReference type="InterPro" id="IPR020841">
    <property type="entry name" value="PKS_Beta-ketoAc_synthase_dom"/>
</dbReference>
<dbReference type="EMBL" id="CP023699">
    <property type="protein sequence ID" value="QEU95749.1"/>
    <property type="molecule type" value="Genomic_DNA"/>
</dbReference>
<name>A0A5J6GJW0_STRKN</name>
<evidence type="ECO:0000256" key="7">
    <source>
        <dbReference type="PROSITE-ProRule" id="PRU01363"/>
    </source>
</evidence>
<dbReference type="InterPro" id="IPR020807">
    <property type="entry name" value="PKS_DH"/>
</dbReference>
<evidence type="ECO:0000256" key="4">
    <source>
        <dbReference type="ARBA" id="ARBA00023194"/>
    </source>
</evidence>
<feature type="domain" description="PKS/mFAS DH" evidence="10">
    <location>
        <begin position="931"/>
        <end position="1058"/>
    </location>
</feature>
<evidence type="ECO:0000256" key="3">
    <source>
        <dbReference type="ARBA" id="ARBA00022679"/>
    </source>
</evidence>
<keyword evidence="3 11" id="KW-0808">Transferase</keyword>
<dbReference type="Pfam" id="PF00698">
    <property type="entry name" value="Acyl_transf_1"/>
    <property type="match status" value="1"/>
</dbReference>
<dbReference type="InterPro" id="IPR049552">
    <property type="entry name" value="PKS_DH_N"/>
</dbReference>
<dbReference type="GO" id="GO:0031177">
    <property type="term" value="F:phosphopantetheine binding"/>
    <property type="evidence" value="ECO:0007669"/>
    <property type="project" value="UniProtKB-ARBA"/>
</dbReference>
<dbReference type="GO" id="GO:0033068">
    <property type="term" value="P:macrolide biosynthetic process"/>
    <property type="evidence" value="ECO:0007669"/>
    <property type="project" value="UniProtKB-ARBA"/>
</dbReference>
<evidence type="ECO:0000256" key="2">
    <source>
        <dbReference type="ARBA" id="ARBA00004792"/>
    </source>
</evidence>
<evidence type="ECO:0000259" key="9">
    <source>
        <dbReference type="PROSITE" id="PS52004"/>
    </source>
</evidence>
<dbReference type="Gene3D" id="6.10.40.10">
    <property type="match status" value="1"/>
</dbReference>
<evidence type="ECO:0000256" key="6">
    <source>
        <dbReference type="ARBA" id="ARBA00023315"/>
    </source>
</evidence>
<keyword evidence="5" id="KW-0511">Multifunctional enzyme</keyword>
<dbReference type="SMART" id="SM00825">
    <property type="entry name" value="PKS_KS"/>
    <property type="match status" value="1"/>
</dbReference>
<dbReference type="InterPro" id="IPR014031">
    <property type="entry name" value="Ketoacyl_synth_C"/>
</dbReference>
<evidence type="ECO:0000256" key="5">
    <source>
        <dbReference type="ARBA" id="ARBA00023268"/>
    </source>
</evidence>
<dbReference type="InterPro" id="IPR050091">
    <property type="entry name" value="PKS_NRPS_Biosynth_Enz"/>
</dbReference>
<dbReference type="Gene3D" id="3.10.129.110">
    <property type="entry name" value="Polyketide synthase dehydratase"/>
    <property type="match status" value="1"/>
</dbReference>
<dbReference type="Gene3D" id="3.30.70.3290">
    <property type="match status" value="1"/>
</dbReference>
<feature type="compositionally biased region" description="Polar residues" evidence="8">
    <location>
        <begin position="1042"/>
        <end position="1058"/>
    </location>
</feature>
<dbReference type="SUPFAM" id="SSF53901">
    <property type="entry name" value="Thiolase-like"/>
    <property type="match status" value="1"/>
</dbReference>
<dbReference type="AlphaFoldDB" id="A0A5J6GJW0"/>
<proteinExistence type="predicted"/>
<dbReference type="PANTHER" id="PTHR43775:SF51">
    <property type="entry name" value="INACTIVE PHENOLPHTHIOCEROL SYNTHESIS POLYKETIDE SYNTHASE TYPE I PKS1-RELATED"/>
    <property type="match status" value="1"/>
</dbReference>
<dbReference type="PROSITE" id="PS52019">
    <property type="entry name" value="PKS_MFAS_DH"/>
    <property type="match status" value="1"/>
</dbReference>
<dbReference type="SMART" id="SM00826">
    <property type="entry name" value="PKS_DH"/>
    <property type="match status" value="1"/>
</dbReference>
<evidence type="ECO:0000313" key="12">
    <source>
        <dbReference type="Proteomes" id="UP000325529"/>
    </source>
</evidence>
<dbReference type="GO" id="GO:0006633">
    <property type="term" value="P:fatty acid biosynthetic process"/>
    <property type="evidence" value="ECO:0007669"/>
    <property type="project" value="TreeGrafter"/>
</dbReference>
<dbReference type="PROSITE" id="PS52004">
    <property type="entry name" value="KS3_2"/>
    <property type="match status" value="1"/>
</dbReference>
<dbReference type="InterPro" id="IPR014043">
    <property type="entry name" value="Acyl_transferase_dom"/>
</dbReference>
<sequence length="1058" mass="111112">MANTASTGSTSNNENEDKLRDYLKRTAADLRQTRRRLHEAEAREQEPIAIVGMGCRYPGDISSPDELWQLVSGGGDAISEFPVNRGWDLDNVHHPDPEHPGTAYVTKGGFLHDADRFDADFFGISPREAEAMDPQQRVLLEAAWEAFEHAGIAPDALKGSRTGAFIGAIGQEYAPRGSALPAEYEGYVLTGTTTSVASGRLAYTFGFEGPAVTVDTSCSSSLVALHLAVQALRNGECSLALAGGVTVLPTPRLFVEFSKQRGLSMDGRCKAFAASADGTGFGEGAGVLVVERLSDAQRRGHRVLAVVRGSAVNQDGASNGLTAPNGPSQERVIRQALASARLSAADVDAVEAHGTGTRLGDPIEAQALLATYGQGREPGRPLWLGSVKSNIGHTNAAAGVAGVIKMVQAMRHEVLPQTLHVDEPTSQVDWTDGSVSLLTEAREWVVEGDRPRRAGVSSFGISGTNAHVIVEQAPQTENETRAEAVPVEGPVLWPVSGKSVEAVRAQGAQLASFVRESGAGLDAAVVSGVLAGARSQFEHRAVVVGSDAQELTEALEALAAGQSHPGLVTGIDTPGRTVFLFTGQGSQRPGMARELYDSSAVFAAAFDEVCVLLDAGLPRPLKEVVFGDDAEALEQTQYAQAGLFAVQVGLFRLSEHRGLRPDVVLGHSIGELAAAYVAGLWSLEDACTLVAARGRLMQAAPTGGAMASIAASEEEVLALLAGRGDVGLAAVNSADSLVISGEAEAVAEIAAHFAQLGRRVKHLHVSHAFHSAHMDSALPGFQEAARQVTPQPLTLPLISNVTGQTATDEELADPGYWVRQLRGTVRFADGLRHAQELGATRFVELGPDAVLSTLTPEDAVRIPLLRRTTPDPQAIALALATAHAHGIPLTWPPATAHLDLPTYPFQQDRYWLHANPPAGDVASLGQVPAGHGLLGAAVSLAADGTTVFTGRLSLASHPWLADHAVNDTVLVPGTAFVELALHAGHHTHTPHLDDLTIETPLTLTHDNPATIQVLVGADNPDGSRSLTIHSHTGEGTGWTRHATATLTPTPTGQPLNPS</sequence>
<dbReference type="InterPro" id="IPR001227">
    <property type="entry name" value="Ac_transferase_dom_sf"/>
</dbReference>
<dbReference type="Pfam" id="PF08990">
    <property type="entry name" value="Docking"/>
    <property type="match status" value="1"/>
</dbReference>
<dbReference type="InterPro" id="IPR032821">
    <property type="entry name" value="PKS_assoc"/>
</dbReference>
<dbReference type="KEGG" id="ska:CP970_36785"/>
<evidence type="ECO:0000259" key="10">
    <source>
        <dbReference type="PROSITE" id="PS52019"/>
    </source>
</evidence>
<dbReference type="GO" id="GO:0004312">
    <property type="term" value="F:fatty acid synthase activity"/>
    <property type="evidence" value="ECO:0007669"/>
    <property type="project" value="TreeGrafter"/>
</dbReference>
<dbReference type="Gene3D" id="3.40.366.10">
    <property type="entry name" value="Malonyl-Coenzyme A Acyl Carrier Protein, domain 2"/>
    <property type="match status" value="1"/>
</dbReference>
<dbReference type="SUPFAM" id="SSF55048">
    <property type="entry name" value="Probable ACP-binding domain of malonyl-CoA ACP transacylase"/>
    <property type="match status" value="1"/>
</dbReference>
<dbReference type="SUPFAM" id="SSF101173">
    <property type="entry name" value="Docking domain B of the erythromycin polyketide synthase (DEBS)"/>
    <property type="match status" value="1"/>
</dbReference>
<keyword evidence="4" id="KW-0045">Antibiotic biosynthesis</keyword>
<keyword evidence="12" id="KW-1185">Reference proteome</keyword>
<accession>A0A5J6GJW0</accession>
<dbReference type="Pfam" id="PF02801">
    <property type="entry name" value="Ketoacyl-synt_C"/>
    <property type="match status" value="1"/>
</dbReference>
<feature type="region of interest" description="N-terminal hotdog fold" evidence="7">
    <location>
        <begin position="931"/>
        <end position="1053"/>
    </location>
</feature>
<dbReference type="InterPro" id="IPR049900">
    <property type="entry name" value="PKS_mFAS_DH"/>
</dbReference>
<dbReference type="InterPro" id="IPR016036">
    <property type="entry name" value="Malonyl_transacylase_ACP-bd"/>
</dbReference>
<feature type="region of interest" description="Disordered" evidence="8">
    <location>
        <begin position="1030"/>
        <end position="1058"/>
    </location>
</feature>
<dbReference type="SMART" id="SM00827">
    <property type="entry name" value="PKS_AT"/>
    <property type="match status" value="1"/>
</dbReference>
<dbReference type="InterPro" id="IPR016035">
    <property type="entry name" value="Acyl_Trfase/lysoPLipase"/>
</dbReference>
<keyword evidence="6 11" id="KW-0012">Acyltransferase</keyword>